<dbReference type="PANTHER" id="PTHR11820:SF114">
    <property type="entry name" value="4-HYDROXYPHENYLACETATE CATABOLISM PROTEIN"/>
    <property type="match status" value="1"/>
</dbReference>
<dbReference type="Proteomes" id="UP000279760">
    <property type="component" value="Chromosome 2"/>
</dbReference>
<dbReference type="GO" id="GO:0018800">
    <property type="term" value="F:5-oxopent-3-ene-1,2,5-tricarboxylate decarboxylase activity"/>
    <property type="evidence" value="ECO:0007669"/>
    <property type="project" value="InterPro"/>
</dbReference>
<name>A0A3G4VJ02_9VIBR</name>
<evidence type="ECO:0000313" key="3">
    <source>
        <dbReference type="EMBL" id="AYV24804.1"/>
    </source>
</evidence>
<accession>A0A3G4VJ02</accession>
<proteinExistence type="predicted"/>
<dbReference type="AlphaFoldDB" id="A0A3G4VJ02"/>
<dbReference type="InterPro" id="IPR011234">
    <property type="entry name" value="Fumarylacetoacetase-like_C"/>
</dbReference>
<dbReference type="InterPro" id="IPR012686">
    <property type="entry name" value="HPA_isomer/decarb_N"/>
</dbReference>
<dbReference type="GO" id="GO:0008704">
    <property type="term" value="F:5-carboxymethyl-2-hydroxymuconate delta-isomerase activity"/>
    <property type="evidence" value="ECO:0007669"/>
    <property type="project" value="InterPro"/>
</dbReference>
<keyword evidence="1" id="KW-0479">Metal-binding</keyword>
<dbReference type="NCBIfam" id="TIGR02305">
    <property type="entry name" value="HpaG-N-term"/>
    <property type="match status" value="1"/>
</dbReference>
<dbReference type="EMBL" id="CP033578">
    <property type="protein sequence ID" value="AYV24804.1"/>
    <property type="molecule type" value="Genomic_DNA"/>
</dbReference>
<dbReference type="GO" id="GO:0046872">
    <property type="term" value="F:metal ion binding"/>
    <property type="evidence" value="ECO:0007669"/>
    <property type="project" value="UniProtKB-KW"/>
</dbReference>
<dbReference type="Pfam" id="PF01557">
    <property type="entry name" value="FAA_hydrolase"/>
    <property type="match status" value="1"/>
</dbReference>
<gene>
    <name evidence="3" type="ORF">ECB94_26610</name>
</gene>
<evidence type="ECO:0000256" key="1">
    <source>
        <dbReference type="ARBA" id="ARBA00022723"/>
    </source>
</evidence>
<reference evidence="3 4" key="1">
    <citation type="submission" date="2018-11" db="EMBL/GenBank/DDBJ databases">
        <title>Complete Genome Sequence of Vbrio mediterranei 117-T6: a Potential Pathogen Bacteria Isolated from the Conchocelis of Pyropia.</title>
        <authorList>
            <person name="Liu Q."/>
        </authorList>
    </citation>
    <scope>NUCLEOTIDE SEQUENCE [LARGE SCALE GENOMIC DNA]</scope>
    <source>
        <strain evidence="3 4">117-T6</strain>
    </source>
</reference>
<dbReference type="Gene3D" id="3.90.850.10">
    <property type="entry name" value="Fumarylacetoacetase-like, C-terminal domain"/>
    <property type="match status" value="1"/>
</dbReference>
<protein>
    <submittedName>
        <fullName evidence="3">5-carboxymethyl-2-oxo-hex-3-ene-1,7-dioate decarboxylase</fullName>
    </submittedName>
</protein>
<organism evidence="3 4">
    <name type="scientific">Vibrio mediterranei</name>
    <dbReference type="NCBI Taxonomy" id="689"/>
    <lineage>
        <taxon>Bacteria</taxon>
        <taxon>Pseudomonadati</taxon>
        <taxon>Pseudomonadota</taxon>
        <taxon>Gammaproteobacteria</taxon>
        <taxon>Vibrionales</taxon>
        <taxon>Vibrionaceae</taxon>
        <taxon>Vibrio</taxon>
    </lineage>
</organism>
<sequence length="215" mass="23868">MKTKLQGKVVCVALNDQQQLDQMTIEFEQAPYKALPTEPVLYFKPQNTWNNDNSPIYWPHQDKALVVGASLAVIIGQQCCRVAVQNAEEYIGGFALLHDFSLPEKSYYRPDIKGKCLDNSATLSAPVSASDIPNLRELELTTSVNGSVKRYFPISRQHRSIETLISKISHIMTLEKGDVIAVGFAGERVELQPYDQVSSSLGDVLRLENIVTGGE</sequence>
<feature type="domain" description="Fumarylacetoacetase-like C-terminal" evidence="2">
    <location>
        <begin position="8"/>
        <end position="211"/>
    </location>
</feature>
<dbReference type="InterPro" id="IPR036663">
    <property type="entry name" value="Fumarylacetoacetase_C_sf"/>
</dbReference>
<evidence type="ECO:0000259" key="2">
    <source>
        <dbReference type="Pfam" id="PF01557"/>
    </source>
</evidence>
<dbReference type="SUPFAM" id="SSF56529">
    <property type="entry name" value="FAH"/>
    <property type="match status" value="1"/>
</dbReference>
<evidence type="ECO:0000313" key="4">
    <source>
        <dbReference type="Proteomes" id="UP000279760"/>
    </source>
</evidence>
<dbReference type="PANTHER" id="PTHR11820">
    <property type="entry name" value="ACYLPYRUVASE"/>
    <property type="match status" value="1"/>
</dbReference>